<dbReference type="InterPro" id="IPR003313">
    <property type="entry name" value="AraC-bd"/>
</dbReference>
<sequence length="293" mass="33817">MTYPDMMKHGSAADPFYVEYARRIEPYNMRQNHFHPYYEMYYLLSGSRVYFVKDASYLVQAGDLVFIRKNEVHKTTQAGDSSHQRIVIYFDDRYIREWTDSQAKLLLSPFAPDNPVVRLPGEAKLQVDAHIRRMMNELRDEPAGCELYLSQALNDILLLCARFLQTNIPVKPGGTSAIHDKISEVARYLNANYAETVHIHDLSKRFYVSPYYLSRVFKEVTGFTIIDYLNLTRVKEAQRLLHETSMSITDISSAVGFGNFSHFGKTFKKITRSSPREYRQGKAAHRSAPGHRG</sequence>
<dbReference type="InterPro" id="IPR014710">
    <property type="entry name" value="RmlC-like_jellyroll"/>
</dbReference>
<gene>
    <name evidence="6" type="ORF">L1F29_29925</name>
</gene>
<dbReference type="Gene3D" id="1.10.10.60">
    <property type="entry name" value="Homeodomain-like"/>
    <property type="match status" value="2"/>
</dbReference>
<dbReference type="SMART" id="SM00342">
    <property type="entry name" value="HTH_ARAC"/>
    <property type="match status" value="1"/>
</dbReference>
<accession>A0ABY5S6Q4</accession>
<dbReference type="EMBL" id="CP091430">
    <property type="protein sequence ID" value="UVI29587.1"/>
    <property type="molecule type" value="Genomic_DNA"/>
</dbReference>
<dbReference type="SUPFAM" id="SSF46689">
    <property type="entry name" value="Homeodomain-like"/>
    <property type="match status" value="2"/>
</dbReference>
<keyword evidence="3" id="KW-0804">Transcription</keyword>
<name>A0ABY5S6Q4_9BACL</name>
<dbReference type="PANTHER" id="PTHR43280">
    <property type="entry name" value="ARAC-FAMILY TRANSCRIPTIONAL REGULATOR"/>
    <property type="match status" value="1"/>
</dbReference>
<dbReference type="InterPro" id="IPR037923">
    <property type="entry name" value="HTH-like"/>
</dbReference>
<evidence type="ECO:0000313" key="7">
    <source>
        <dbReference type="Proteomes" id="UP001057877"/>
    </source>
</evidence>
<dbReference type="InterPro" id="IPR018060">
    <property type="entry name" value="HTH_AraC"/>
</dbReference>
<dbReference type="PRINTS" id="PR00032">
    <property type="entry name" value="HTHARAC"/>
</dbReference>
<dbReference type="Gene3D" id="2.60.120.10">
    <property type="entry name" value="Jelly Rolls"/>
    <property type="match status" value="1"/>
</dbReference>
<proteinExistence type="predicted"/>
<keyword evidence="7" id="KW-1185">Reference proteome</keyword>
<keyword evidence="1" id="KW-0805">Transcription regulation</keyword>
<dbReference type="InterPro" id="IPR020449">
    <property type="entry name" value="Tscrpt_reg_AraC-type_HTH"/>
</dbReference>
<evidence type="ECO:0000313" key="6">
    <source>
        <dbReference type="EMBL" id="UVI29587.1"/>
    </source>
</evidence>
<dbReference type="Pfam" id="PF02311">
    <property type="entry name" value="AraC_binding"/>
    <property type="match status" value="1"/>
</dbReference>
<dbReference type="PROSITE" id="PS00041">
    <property type="entry name" value="HTH_ARAC_FAMILY_1"/>
    <property type="match status" value="1"/>
</dbReference>
<dbReference type="SUPFAM" id="SSF51215">
    <property type="entry name" value="Regulatory protein AraC"/>
    <property type="match status" value="1"/>
</dbReference>
<protein>
    <submittedName>
        <fullName evidence="6">AraC family transcriptional regulator</fullName>
    </submittedName>
</protein>
<organism evidence="6 7">
    <name type="scientific">Paenibacillus spongiae</name>
    <dbReference type="NCBI Taxonomy" id="2909671"/>
    <lineage>
        <taxon>Bacteria</taxon>
        <taxon>Bacillati</taxon>
        <taxon>Bacillota</taxon>
        <taxon>Bacilli</taxon>
        <taxon>Bacillales</taxon>
        <taxon>Paenibacillaceae</taxon>
        <taxon>Paenibacillus</taxon>
    </lineage>
</organism>
<dbReference type="RefSeq" id="WP_258385676.1">
    <property type="nucleotide sequence ID" value="NZ_CP091430.1"/>
</dbReference>
<dbReference type="PANTHER" id="PTHR43280:SF28">
    <property type="entry name" value="HTH-TYPE TRANSCRIPTIONAL ACTIVATOR RHAS"/>
    <property type="match status" value="1"/>
</dbReference>
<evidence type="ECO:0000256" key="2">
    <source>
        <dbReference type="ARBA" id="ARBA00023125"/>
    </source>
</evidence>
<evidence type="ECO:0000259" key="5">
    <source>
        <dbReference type="PROSITE" id="PS01124"/>
    </source>
</evidence>
<dbReference type="Pfam" id="PF12833">
    <property type="entry name" value="HTH_18"/>
    <property type="match status" value="1"/>
</dbReference>
<feature type="domain" description="HTH araC/xylS-type" evidence="5">
    <location>
        <begin position="183"/>
        <end position="281"/>
    </location>
</feature>
<evidence type="ECO:0000256" key="4">
    <source>
        <dbReference type="SAM" id="MobiDB-lite"/>
    </source>
</evidence>
<evidence type="ECO:0000256" key="3">
    <source>
        <dbReference type="ARBA" id="ARBA00023163"/>
    </source>
</evidence>
<reference evidence="6" key="1">
    <citation type="submission" date="2022-01" db="EMBL/GenBank/DDBJ databases">
        <title>Paenibacillus spongiae sp. nov., isolated from marine sponge.</title>
        <authorList>
            <person name="Li Z."/>
            <person name="Zhang M."/>
        </authorList>
    </citation>
    <scope>NUCLEOTIDE SEQUENCE</scope>
    <source>
        <strain evidence="6">PHS-Z3</strain>
    </source>
</reference>
<dbReference type="PROSITE" id="PS01124">
    <property type="entry name" value="HTH_ARAC_FAMILY_2"/>
    <property type="match status" value="1"/>
</dbReference>
<feature type="region of interest" description="Disordered" evidence="4">
    <location>
        <begin position="273"/>
        <end position="293"/>
    </location>
</feature>
<evidence type="ECO:0000256" key="1">
    <source>
        <dbReference type="ARBA" id="ARBA00023015"/>
    </source>
</evidence>
<feature type="compositionally biased region" description="Basic residues" evidence="4">
    <location>
        <begin position="282"/>
        <end position="293"/>
    </location>
</feature>
<keyword evidence="2" id="KW-0238">DNA-binding</keyword>
<dbReference type="InterPro" id="IPR009057">
    <property type="entry name" value="Homeodomain-like_sf"/>
</dbReference>
<dbReference type="InterPro" id="IPR018062">
    <property type="entry name" value="HTH_AraC-typ_CS"/>
</dbReference>
<dbReference type="Proteomes" id="UP001057877">
    <property type="component" value="Chromosome"/>
</dbReference>